<dbReference type="InterPro" id="IPR024764">
    <property type="entry name" value="TFIIIC_Znf"/>
</dbReference>
<evidence type="ECO:0000313" key="4">
    <source>
        <dbReference type="Proteomes" id="UP000800094"/>
    </source>
</evidence>
<gene>
    <name evidence="3" type="ORF">BU26DRAFT_544805</name>
</gene>
<sequence length="797" mass="88414">MSDVTELKCWPCCIDSITWSPEGIIALASDDRVELLFPNTESHSTEEDVASAWQHVALQVPWFTKEELPIKDPAPLKTYSIGEEISPSIPTSLGWSPPGLAKHRRCALAALTSSLVLSVWASNGKPQDETSWERQLIINDALLERFSGNAMQEESHIESEPGEKLRLRTRIRAFAWAPALPGPQVSNIVGTQLFWGQHIIAVSNEDNQVVVLVVESPTSTLGAEEDWSAEVLNHFSVTPDSECVFSNPSCFDDFMQQQRHISHLAWSPWTVHGDWYHAVLVYATNEDVRARVVTYAHDTVGLGDEVIYPDIEIRHAGPMKWSQRVHDGDKVTLALFTRSEVICLRISASDATILNRTTHHLDGRWDEISGVVWDQMSNISPRLHFCSLSSTMNCPTAVLKLSENGLSALPSPNWREHINDTQILFSARHELKGNAKSKVWGLSAAPLGDFIAAIHTLHPSNMIEYGPPSDRRSIVAINNLMSYNQASLKFPDGNVTTEAIIFTLRKWLENTVEDADHIPEFAERVINKLAQTYAPLQTPASSNGNSTTSYAIADHSQLVVQFKQRAFLDPHTLKDRYNILVSQTCMPTQSNDLAKTLIAFRLATAAQRLPLAVTQATPFSSEIASHHRQLVTLIQTLIDEDAEGELDNSASIAIDPQLQTATAITDTDTCDFCEAAIPFTDLKTAACTNGHQFLRCGLSFLAIQAPRITKYCGICSTPFLSDEFVVAQEEGIRAPSRREVTEMKDRPRIEDEDAEIVEIQHDGEADDEDKRELPVTLARVLFLACDACIYCGGKFAG</sequence>
<evidence type="ECO:0008006" key="5">
    <source>
        <dbReference type="Google" id="ProtNLM"/>
    </source>
</evidence>
<dbReference type="GO" id="GO:0000127">
    <property type="term" value="C:transcription factor TFIIIC complex"/>
    <property type="evidence" value="ECO:0007669"/>
    <property type="project" value="InterPro"/>
</dbReference>
<dbReference type="Proteomes" id="UP000800094">
    <property type="component" value="Unassembled WGS sequence"/>
</dbReference>
<dbReference type="GO" id="GO:0006384">
    <property type="term" value="P:transcription initiation at RNA polymerase III promoter"/>
    <property type="evidence" value="ECO:0007669"/>
    <property type="project" value="InterPro"/>
</dbReference>
<dbReference type="GeneID" id="54585083"/>
<dbReference type="PANTHER" id="PTHR15496:SF2">
    <property type="entry name" value="GENERAL TRANSCRIPTION FACTOR 3C POLYPEPTIDE 4"/>
    <property type="match status" value="1"/>
</dbReference>
<evidence type="ECO:0000313" key="3">
    <source>
        <dbReference type="EMBL" id="KAF2240851.1"/>
    </source>
</evidence>
<reference evidence="3" key="1">
    <citation type="journal article" date="2020" name="Stud. Mycol.">
        <title>101 Dothideomycetes genomes: a test case for predicting lifestyles and emergence of pathogens.</title>
        <authorList>
            <person name="Haridas S."/>
            <person name="Albert R."/>
            <person name="Binder M."/>
            <person name="Bloem J."/>
            <person name="Labutti K."/>
            <person name="Salamov A."/>
            <person name="Andreopoulos B."/>
            <person name="Baker S."/>
            <person name="Barry K."/>
            <person name="Bills G."/>
            <person name="Bluhm B."/>
            <person name="Cannon C."/>
            <person name="Castanera R."/>
            <person name="Culley D."/>
            <person name="Daum C."/>
            <person name="Ezra D."/>
            <person name="Gonzalez J."/>
            <person name="Henrissat B."/>
            <person name="Kuo A."/>
            <person name="Liang C."/>
            <person name="Lipzen A."/>
            <person name="Lutzoni F."/>
            <person name="Magnuson J."/>
            <person name="Mondo S."/>
            <person name="Nolan M."/>
            <person name="Ohm R."/>
            <person name="Pangilinan J."/>
            <person name="Park H.-J."/>
            <person name="Ramirez L."/>
            <person name="Alfaro M."/>
            <person name="Sun H."/>
            <person name="Tritt A."/>
            <person name="Yoshinaga Y."/>
            <person name="Zwiers L.-H."/>
            <person name="Turgeon B."/>
            <person name="Goodwin S."/>
            <person name="Spatafora J."/>
            <person name="Crous P."/>
            <person name="Grigoriev I."/>
        </authorList>
    </citation>
    <scope>NUCLEOTIDE SEQUENCE</scope>
    <source>
        <strain evidence="3">CBS 122368</strain>
    </source>
</reference>
<dbReference type="PANTHER" id="PTHR15496">
    <property type="entry name" value="GENERAL TRANSCRIPTION FACTOR 3C POLYPEPTIDE 4 FAMILY"/>
    <property type="match status" value="1"/>
</dbReference>
<dbReference type="EMBL" id="ML987215">
    <property type="protein sequence ID" value="KAF2240851.1"/>
    <property type="molecule type" value="Genomic_DNA"/>
</dbReference>
<dbReference type="RefSeq" id="XP_033675855.1">
    <property type="nucleotide sequence ID" value="XM_033831753.1"/>
</dbReference>
<dbReference type="AlphaFoldDB" id="A0A6A6HS64"/>
<evidence type="ECO:0000259" key="2">
    <source>
        <dbReference type="Pfam" id="PF12660"/>
    </source>
</evidence>
<feature type="domain" description="Transcription factor IIIC 90kDa subunit N-terminal" evidence="1">
    <location>
        <begin position="19"/>
        <end position="478"/>
    </location>
</feature>
<evidence type="ECO:0000259" key="1">
    <source>
        <dbReference type="Pfam" id="PF12657"/>
    </source>
</evidence>
<dbReference type="OrthoDB" id="6021743at2759"/>
<dbReference type="Pfam" id="PF12660">
    <property type="entry name" value="zf-TFIIIC"/>
    <property type="match status" value="1"/>
</dbReference>
<keyword evidence="4" id="KW-1185">Reference proteome</keyword>
<name>A0A6A6HS64_9PLEO</name>
<dbReference type="GO" id="GO:0004402">
    <property type="term" value="F:histone acetyltransferase activity"/>
    <property type="evidence" value="ECO:0007669"/>
    <property type="project" value="InterPro"/>
</dbReference>
<organism evidence="3 4">
    <name type="scientific">Trematosphaeria pertusa</name>
    <dbReference type="NCBI Taxonomy" id="390896"/>
    <lineage>
        <taxon>Eukaryota</taxon>
        <taxon>Fungi</taxon>
        <taxon>Dikarya</taxon>
        <taxon>Ascomycota</taxon>
        <taxon>Pezizomycotina</taxon>
        <taxon>Dothideomycetes</taxon>
        <taxon>Pleosporomycetidae</taxon>
        <taxon>Pleosporales</taxon>
        <taxon>Massarineae</taxon>
        <taxon>Trematosphaeriaceae</taxon>
        <taxon>Trematosphaeria</taxon>
    </lineage>
</organism>
<dbReference type="InterPro" id="IPR024761">
    <property type="entry name" value="TFIIIC_delta_N"/>
</dbReference>
<protein>
    <recommendedName>
        <fullName evidence="5">Transcription factor IIIC putative zinc-finger domain-containing protein</fullName>
    </recommendedName>
</protein>
<accession>A0A6A6HS64</accession>
<dbReference type="InterPro" id="IPR044230">
    <property type="entry name" value="GTF3C4"/>
</dbReference>
<feature type="domain" description="Transcription factor IIIC putative zinc-finger" evidence="2">
    <location>
        <begin position="664"/>
        <end position="795"/>
    </location>
</feature>
<dbReference type="Pfam" id="PF12657">
    <property type="entry name" value="TFIIIC_delta"/>
    <property type="match status" value="1"/>
</dbReference>
<proteinExistence type="predicted"/>